<feature type="region of interest" description="Disordered" evidence="1">
    <location>
        <begin position="1"/>
        <end position="24"/>
    </location>
</feature>
<evidence type="ECO:0000313" key="5">
    <source>
        <dbReference type="Proteomes" id="UP001054889"/>
    </source>
</evidence>
<accession>A0AAV5FYD9</accession>
<reference evidence="4" key="2">
    <citation type="submission" date="2021-12" db="EMBL/GenBank/DDBJ databases">
        <title>Resequencing data analysis of finger millet.</title>
        <authorList>
            <person name="Hatakeyama M."/>
            <person name="Aluri S."/>
            <person name="Balachadran M.T."/>
            <person name="Sivarajan S.R."/>
            <person name="Poveda L."/>
            <person name="Shimizu-Inatsugi R."/>
            <person name="Schlapbach R."/>
            <person name="Sreeman S.M."/>
            <person name="Shimizu K.K."/>
        </authorList>
    </citation>
    <scope>NUCLEOTIDE SEQUENCE</scope>
</reference>
<dbReference type="Gene3D" id="3.80.10.10">
    <property type="entry name" value="Ribonuclease Inhibitor"/>
    <property type="match status" value="1"/>
</dbReference>
<evidence type="ECO:0000256" key="1">
    <source>
        <dbReference type="SAM" id="MobiDB-lite"/>
    </source>
</evidence>
<dbReference type="InterPro" id="IPR006566">
    <property type="entry name" value="FBD"/>
</dbReference>
<dbReference type="PANTHER" id="PTHR34145:SF6">
    <property type="entry name" value="F-BOX DOMAIN-CONTAINING PROTEIN"/>
    <property type="match status" value="1"/>
</dbReference>
<evidence type="ECO:0008006" key="6">
    <source>
        <dbReference type="Google" id="ProtNLM"/>
    </source>
</evidence>
<reference evidence="4" key="1">
    <citation type="journal article" date="2018" name="DNA Res.">
        <title>Multiple hybrid de novo genome assembly of finger millet, an orphan allotetraploid crop.</title>
        <authorList>
            <person name="Hatakeyama M."/>
            <person name="Aluri S."/>
            <person name="Balachadran M.T."/>
            <person name="Sivarajan S.R."/>
            <person name="Patrignani A."/>
            <person name="Gruter S."/>
            <person name="Poveda L."/>
            <person name="Shimizu-Inatsugi R."/>
            <person name="Baeten J."/>
            <person name="Francoijs K.J."/>
            <person name="Nataraja K.N."/>
            <person name="Reddy Y.A.N."/>
            <person name="Phadnis S."/>
            <person name="Ravikumar R.L."/>
            <person name="Schlapbach R."/>
            <person name="Sreeman S.M."/>
            <person name="Shimizu K.K."/>
        </authorList>
    </citation>
    <scope>NUCLEOTIDE SEQUENCE</scope>
</reference>
<dbReference type="Pfam" id="PF08387">
    <property type="entry name" value="FBD"/>
    <property type="match status" value="1"/>
</dbReference>
<gene>
    <name evidence="4" type="primary">gb28992</name>
    <name evidence="4" type="ORF">PR202_gb28992</name>
</gene>
<dbReference type="AlphaFoldDB" id="A0AAV5FYD9"/>
<name>A0AAV5FYD9_ELECO</name>
<dbReference type="EMBL" id="BQKI01000098">
    <property type="protein sequence ID" value="GJN39844.1"/>
    <property type="molecule type" value="Genomic_DNA"/>
</dbReference>
<dbReference type="Pfam" id="PF23622">
    <property type="entry name" value="LRR_At1g61320_AtMIF1"/>
    <property type="match status" value="1"/>
</dbReference>
<evidence type="ECO:0000313" key="4">
    <source>
        <dbReference type="EMBL" id="GJN39844.1"/>
    </source>
</evidence>
<organism evidence="4 5">
    <name type="scientific">Eleusine coracana subsp. coracana</name>
    <dbReference type="NCBI Taxonomy" id="191504"/>
    <lineage>
        <taxon>Eukaryota</taxon>
        <taxon>Viridiplantae</taxon>
        <taxon>Streptophyta</taxon>
        <taxon>Embryophyta</taxon>
        <taxon>Tracheophyta</taxon>
        <taxon>Spermatophyta</taxon>
        <taxon>Magnoliopsida</taxon>
        <taxon>Liliopsida</taxon>
        <taxon>Poales</taxon>
        <taxon>Poaceae</taxon>
        <taxon>PACMAD clade</taxon>
        <taxon>Chloridoideae</taxon>
        <taxon>Cynodonteae</taxon>
        <taxon>Eleusininae</taxon>
        <taxon>Eleusine</taxon>
    </lineage>
</organism>
<dbReference type="InterPro" id="IPR053772">
    <property type="entry name" value="At1g61320/At1g61330-like"/>
</dbReference>
<dbReference type="PANTHER" id="PTHR34145">
    <property type="entry name" value="OS02G0105600 PROTEIN"/>
    <property type="match status" value="1"/>
</dbReference>
<dbReference type="Proteomes" id="UP001054889">
    <property type="component" value="Unassembled WGS sequence"/>
</dbReference>
<keyword evidence="5" id="KW-1185">Reference proteome</keyword>
<dbReference type="InterPro" id="IPR032675">
    <property type="entry name" value="LRR_dom_sf"/>
</dbReference>
<evidence type="ECO:0000259" key="3">
    <source>
        <dbReference type="Pfam" id="PF23622"/>
    </source>
</evidence>
<dbReference type="SUPFAM" id="SSF52058">
    <property type="entry name" value="L domain-like"/>
    <property type="match status" value="1"/>
</dbReference>
<sequence>MPVNSISPKVKLASDLQHKQSEGMPNMHDYNRNINCHNWLQIAVTPGIEDLALILCRSGKITYNVPCSILSDGVRNSIRSLQLSFCAFHPTTELGPLKKLTSLSLSSVRILEDELEFFLSNTPSLEQLDLGDCKEIVCLKIPCVLQQLRCLKVSDCLKLRVIENKARNLSSFILSGVRVRKLSLGETLQMKNLSLHRSNLVCYARTELPSTMPNLEALDISSHYEVAQEHMKHESVFGGYSRLRQMPEHRHVCLKSVKITGFSSAKSLVELTCYILENASSLDCLTLDTTYGAGRCGLESARSCGGPMVNCVLMECDPLSKGMLSEAPRGVMAIRTYIEDKVPSTVKLTVVEPCSRCHTSLLLS</sequence>
<feature type="domain" description="At1g61320/AtMIF1 LRR" evidence="3">
    <location>
        <begin position="32"/>
        <end position="231"/>
    </location>
</feature>
<feature type="domain" description="FBD" evidence="2">
    <location>
        <begin position="246"/>
        <end position="287"/>
    </location>
</feature>
<proteinExistence type="predicted"/>
<comment type="caution">
    <text evidence="4">The sequence shown here is derived from an EMBL/GenBank/DDBJ whole genome shotgun (WGS) entry which is preliminary data.</text>
</comment>
<dbReference type="InterPro" id="IPR055357">
    <property type="entry name" value="LRR_At1g61320_AtMIF1"/>
</dbReference>
<evidence type="ECO:0000259" key="2">
    <source>
        <dbReference type="Pfam" id="PF08387"/>
    </source>
</evidence>
<protein>
    <recommendedName>
        <fullName evidence="6">FBD domain-containing protein</fullName>
    </recommendedName>
</protein>